<evidence type="ECO:0000313" key="2">
    <source>
        <dbReference type="Proteomes" id="UP001203297"/>
    </source>
</evidence>
<dbReference type="Proteomes" id="UP001203297">
    <property type="component" value="Unassembled WGS sequence"/>
</dbReference>
<dbReference type="EMBL" id="WTXG01000448">
    <property type="protein sequence ID" value="KAI0288611.1"/>
    <property type="molecule type" value="Genomic_DNA"/>
</dbReference>
<reference evidence="1" key="1">
    <citation type="journal article" date="2022" name="New Phytol.">
        <title>Evolutionary transition to the ectomycorrhizal habit in the genomes of a hyperdiverse lineage of mushroom-forming fungi.</title>
        <authorList>
            <person name="Looney B."/>
            <person name="Miyauchi S."/>
            <person name="Morin E."/>
            <person name="Drula E."/>
            <person name="Courty P.E."/>
            <person name="Kohler A."/>
            <person name="Kuo A."/>
            <person name="LaButti K."/>
            <person name="Pangilinan J."/>
            <person name="Lipzen A."/>
            <person name="Riley R."/>
            <person name="Andreopoulos W."/>
            <person name="He G."/>
            <person name="Johnson J."/>
            <person name="Nolan M."/>
            <person name="Tritt A."/>
            <person name="Barry K.W."/>
            <person name="Grigoriev I.V."/>
            <person name="Nagy L.G."/>
            <person name="Hibbett D."/>
            <person name="Henrissat B."/>
            <person name="Matheny P.B."/>
            <person name="Labbe J."/>
            <person name="Martin F.M."/>
        </authorList>
    </citation>
    <scope>NUCLEOTIDE SEQUENCE</scope>
    <source>
        <strain evidence="1">BPL690</strain>
    </source>
</reference>
<protein>
    <submittedName>
        <fullName evidence="1">Uncharacterized protein</fullName>
    </submittedName>
</protein>
<keyword evidence="2" id="KW-1185">Reference proteome</keyword>
<organism evidence="1 2">
    <name type="scientific">Multifurca ochricompacta</name>
    <dbReference type="NCBI Taxonomy" id="376703"/>
    <lineage>
        <taxon>Eukaryota</taxon>
        <taxon>Fungi</taxon>
        <taxon>Dikarya</taxon>
        <taxon>Basidiomycota</taxon>
        <taxon>Agaricomycotina</taxon>
        <taxon>Agaricomycetes</taxon>
        <taxon>Russulales</taxon>
        <taxon>Russulaceae</taxon>
        <taxon>Multifurca</taxon>
    </lineage>
</organism>
<feature type="non-terminal residue" evidence="1">
    <location>
        <position position="1"/>
    </location>
</feature>
<sequence>TAFFKLPIVLQRVSKKSKCPCVRTDRRRSRKFAEKMDRKRCENQGIKDEEKWKESRVCGSRY</sequence>
<gene>
    <name evidence="1" type="ORF">B0F90DRAFT_1802071</name>
</gene>
<proteinExistence type="predicted"/>
<name>A0AAD4LSQ6_9AGAM</name>
<feature type="non-terminal residue" evidence="1">
    <location>
        <position position="62"/>
    </location>
</feature>
<comment type="caution">
    <text evidence="1">The sequence shown here is derived from an EMBL/GenBank/DDBJ whole genome shotgun (WGS) entry which is preliminary data.</text>
</comment>
<accession>A0AAD4LSQ6</accession>
<evidence type="ECO:0000313" key="1">
    <source>
        <dbReference type="EMBL" id="KAI0288611.1"/>
    </source>
</evidence>
<dbReference type="AlphaFoldDB" id="A0AAD4LSQ6"/>